<name>X0VMJ5_9ZZZZ</name>
<organism evidence="2">
    <name type="scientific">marine sediment metagenome</name>
    <dbReference type="NCBI Taxonomy" id="412755"/>
    <lineage>
        <taxon>unclassified sequences</taxon>
        <taxon>metagenomes</taxon>
        <taxon>ecological metagenomes</taxon>
    </lineage>
</organism>
<protein>
    <submittedName>
        <fullName evidence="2">Uncharacterized protein</fullName>
    </submittedName>
</protein>
<evidence type="ECO:0000256" key="1">
    <source>
        <dbReference type="SAM" id="MobiDB-lite"/>
    </source>
</evidence>
<accession>X0VMJ5</accession>
<reference evidence="2" key="1">
    <citation type="journal article" date="2014" name="Front. Microbiol.">
        <title>High frequency of phylogenetically diverse reductive dehalogenase-homologous genes in deep subseafloor sedimentary metagenomes.</title>
        <authorList>
            <person name="Kawai M."/>
            <person name="Futagami T."/>
            <person name="Toyoda A."/>
            <person name="Takaki Y."/>
            <person name="Nishi S."/>
            <person name="Hori S."/>
            <person name="Arai W."/>
            <person name="Tsubouchi T."/>
            <person name="Morono Y."/>
            <person name="Uchiyama I."/>
            <person name="Ito T."/>
            <person name="Fujiyama A."/>
            <person name="Inagaki F."/>
            <person name="Takami H."/>
        </authorList>
    </citation>
    <scope>NUCLEOTIDE SEQUENCE</scope>
    <source>
        <strain evidence="2">Expedition CK06-06</strain>
    </source>
</reference>
<comment type="caution">
    <text evidence="2">The sequence shown here is derived from an EMBL/GenBank/DDBJ whole genome shotgun (WGS) entry which is preliminary data.</text>
</comment>
<dbReference type="AlphaFoldDB" id="X0VMJ5"/>
<sequence>AIFETVEEEELLEEVMDWQRCLMLGFISAKVASKVSESYVGAAKKRNEFMAKKISETLKDDEAGLLFIRKEHSVQFPSDIEVFSIFPPALDEIHRWYRDQAMLRIEKLAEESKGKTEGEVEEIEKKTRKRTKRKPKR</sequence>
<gene>
    <name evidence="2" type="ORF">S01H1_47168</name>
</gene>
<feature type="compositionally biased region" description="Basic residues" evidence="1">
    <location>
        <begin position="126"/>
        <end position="137"/>
    </location>
</feature>
<dbReference type="EMBL" id="BARS01030233">
    <property type="protein sequence ID" value="GAG19440.1"/>
    <property type="molecule type" value="Genomic_DNA"/>
</dbReference>
<proteinExistence type="predicted"/>
<feature type="non-terminal residue" evidence="2">
    <location>
        <position position="1"/>
    </location>
</feature>
<evidence type="ECO:0000313" key="2">
    <source>
        <dbReference type="EMBL" id="GAG19440.1"/>
    </source>
</evidence>
<feature type="region of interest" description="Disordered" evidence="1">
    <location>
        <begin position="111"/>
        <end position="137"/>
    </location>
</feature>